<dbReference type="InterPro" id="IPR020846">
    <property type="entry name" value="MFS_dom"/>
</dbReference>
<evidence type="ECO:0000256" key="5">
    <source>
        <dbReference type="SAM" id="MobiDB-lite"/>
    </source>
</evidence>
<evidence type="ECO:0000256" key="3">
    <source>
        <dbReference type="ARBA" id="ARBA00022989"/>
    </source>
</evidence>
<evidence type="ECO:0000256" key="1">
    <source>
        <dbReference type="ARBA" id="ARBA00004141"/>
    </source>
</evidence>
<evidence type="ECO:0000259" key="7">
    <source>
        <dbReference type="PROSITE" id="PS50850"/>
    </source>
</evidence>
<reference evidence="8 9" key="1">
    <citation type="journal article" date="2012" name="PLoS Pathog.">
        <title>Diverse lifestyles and strategies of plant pathogenesis encoded in the genomes of eighteen Dothideomycetes fungi.</title>
        <authorList>
            <person name="Ohm R.A."/>
            <person name="Feau N."/>
            <person name="Henrissat B."/>
            <person name="Schoch C.L."/>
            <person name="Horwitz B.A."/>
            <person name="Barry K.W."/>
            <person name="Condon B.J."/>
            <person name="Copeland A.C."/>
            <person name="Dhillon B."/>
            <person name="Glaser F."/>
            <person name="Hesse C.N."/>
            <person name="Kosti I."/>
            <person name="LaButti K."/>
            <person name="Lindquist E.A."/>
            <person name="Lucas S."/>
            <person name="Salamov A.A."/>
            <person name="Bradshaw R.E."/>
            <person name="Ciuffetti L."/>
            <person name="Hamelin R.C."/>
            <person name="Kema G.H.J."/>
            <person name="Lawrence C."/>
            <person name="Scott J.A."/>
            <person name="Spatafora J.W."/>
            <person name="Turgeon B.G."/>
            <person name="de Wit P.J.G.M."/>
            <person name="Zhong S."/>
            <person name="Goodwin S.B."/>
            <person name="Grigoriev I.V."/>
        </authorList>
    </citation>
    <scope>NUCLEOTIDE SEQUENCE [LARGE SCALE GENOMIC DNA]</scope>
    <source>
        <strain evidence="8 9">CIRAD86</strain>
    </source>
</reference>
<accession>M2ZPL6</accession>
<dbReference type="AlphaFoldDB" id="M2ZPL6"/>
<proteinExistence type="predicted"/>
<feature type="domain" description="Major facilitator superfamily (MFS) profile" evidence="7">
    <location>
        <begin position="111"/>
        <end position="600"/>
    </location>
</feature>
<feature type="region of interest" description="Disordered" evidence="5">
    <location>
        <begin position="674"/>
        <end position="707"/>
    </location>
</feature>
<evidence type="ECO:0000256" key="4">
    <source>
        <dbReference type="ARBA" id="ARBA00023136"/>
    </source>
</evidence>
<feature type="transmembrane region" description="Helical" evidence="6">
    <location>
        <begin position="505"/>
        <end position="529"/>
    </location>
</feature>
<evidence type="ECO:0000313" key="8">
    <source>
        <dbReference type="EMBL" id="EME81034.1"/>
    </source>
</evidence>
<sequence>MIYLVAAPIHRLAALPCMAGLAYQDRTELISQCLHHFFATLPMSYSDVNLSATTNDVHSKHHYQQNSAIQADHDAADEVARHFGKEVKTETEGVPDFPHDKKAGAEETRASQYPTGLKLWLLMLNLALSPQQVIANPIKCLESQITSTRVRTLVGIPLPFVSHSAHFNSCNHSPSRKTVLQPLMKSKRIFLVANIFSFLGSLLCGTAVSSTMLIIGRAAAGIGTAGLDAGAYIMLTHSTPLRIRPTFLGLWGAIEGLTTVAGPLIGGAITQTIGWRWCFYIAVPLGGATLLLTFFCFEEKVEASSNEAERLTLGDKLKEMDFLSTLILLPALTCLFLAFSWAGTRYPWHSSTIIALLVTSTTLAVIFAYNQIRRGEAAALPIRILKNRTLLTSLTFYYLPIYYQVVQGYTPAQSGLLMLPILLIATVGAILSGFGTSACGYYASFMIFASITMSIAAGLVTTFGVDTNLAKRILYTGVFGLGYGVGSTGPTTAVQTVFLDGDVSIGLSVLLFGSAFGPAVMVSIAQVIFTNQLQDFLSGENAVDERGLTELVRHVSHDRVHEVLFWIHRSTLDTWYLVLALACATLAGSLAIEWRSVKKDDRSKEVEDKPEINEAEVLERNGDITDKHARTIIPHYLRPIKPTSRYLMRTILPPPHMPMTIPNASPNANFKRQDARNAFADRETEKSHPPPSHAYPAFLKEELHRFP</sequence>
<feature type="transmembrane region" description="Helical" evidence="6">
    <location>
        <begin position="214"/>
        <end position="235"/>
    </location>
</feature>
<dbReference type="InterPro" id="IPR011701">
    <property type="entry name" value="MFS"/>
</dbReference>
<feature type="transmembrane region" description="Helical" evidence="6">
    <location>
        <begin position="348"/>
        <end position="369"/>
    </location>
</feature>
<dbReference type="KEGG" id="pfj:MYCFIDRAFT_208232"/>
<dbReference type="VEuPathDB" id="FungiDB:MYCFIDRAFT_208232"/>
<dbReference type="PROSITE" id="PS50850">
    <property type="entry name" value="MFS"/>
    <property type="match status" value="1"/>
</dbReference>
<dbReference type="SUPFAM" id="SSF103473">
    <property type="entry name" value="MFS general substrate transporter"/>
    <property type="match status" value="1"/>
</dbReference>
<dbReference type="PANTHER" id="PTHR23501:SF198">
    <property type="entry name" value="AZOLE RESISTANCE PROTEIN 1-RELATED"/>
    <property type="match status" value="1"/>
</dbReference>
<feature type="transmembrane region" description="Helical" evidence="6">
    <location>
        <begin position="247"/>
        <end position="268"/>
    </location>
</feature>
<feature type="transmembrane region" description="Helical" evidence="6">
    <location>
        <begin position="390"/>
        <end position="409"/>
    </location>
</feature>
<feature type="compositionally biased region" description="Basic and acidic residues" evidence="5">
    <location>
        <begin position="674"/>
        <end position="688"/>
    </location>
</feature>
<keyword evidence="2 6" id="KW-0812">Transmembrane</keyword>
<feature type="region of interest" description="Disordered" evidence="5">
    <location>
        <begin position="87"/>
        <end position="108"/>
    </location>
</feature>
<feature type="transmembrane region" description="Helical" evidence="6">
    <location>
        <begin position="441"/>
        <end position="461"/>
    </location>
</feature>
<feature type="transmembrane region" description="Helical" evidence="6">
    <location>
        <begin position="322"/>
        <end position="342"/>
    </location>
</feature>
<dbReference type="InterPro" id="IPR036259">
    <property type="entry name" value="MFS_trans_sf"/>
</dbReference>
<dbReference type="Proteomes" id="UP000016932">
    <property type="component" value="Unassembled WGS sequence"/>
</dbReference>
<dbReference type="eggNOG" id="KOG0254">
    <property type="taxonomic scope" value="Eukaryota"/>
</dbReference>
<feature type="transmembrane region" description="Helical" evidence="6">
    <location>
        <begin position="274"/>
        <end position="297"/>
    </location>
</feature>
<feature type="transmembrane region" description="Helical" evidence="6">
    <location>
        <begin position="189"/>
        <end position="208"/>
    </location>
</feature>
<keyword evidence="9" id="KW-1185">Reference proteome</keyword>
<name>M2ZPL6_PSEFD</name>
<comment type="subcellular location">
    <subcellularLocation>
        <location evidence="1">Membrane</location>
        <topology evidence="1">Multi-pass membrane protein</topology>
    </subcellularLocation>
</comment>
<organism evidence="8 9">
    <name type="scientific">Pseudocercospora fijiensis (strain CIRAD86)</name>
    <name type="common">Black leaf streak disease fungus</name>
    <name type="synonym">Mycosphaerella fijiensis</name>
    <dbReference type="NCBI Taxonomy" id="383855"/>
    <lineage>
        <taxon>Eukaryota</taxon>
        <taxon>Fungi</taxon>
        <taxon>Dikarya</taxon>
        <taxon>Ascomycota</taxon>
        <taxon>Pezizomycotina</taxon>
        <taxon>Dothideomycetes</taxon>
        <taxon>Dothideomycetidae</taxon>
        <taxon>Mycosphaerellales</taxon>
        <taxon>Mycosphaerellaceae</taxon>
        <taxon>Pseudocercospora</taxon>
    </lineage>
</organism>
<dbReference type="GO" id="GO:0022857">
    <property type="term" value="F:transmembrane transporter activity"/>
    <property type="evidence" value="ECO:0007669"/>
    <property type="project" value="InterPro"/>
</dbReference>
<feature type="transmembrane region" description="Helical" evidence="6">
    <location>
        <begin position="415"/>
        <end position="434"/>
    </location>
</feature>
<dbReference type="PANTHER" id="PTHR23501">
    <property type="entry name" value="MAJOR FACILITATOR SUPERFAMILY"/>
    <property type="match status" value="1"/>
</dbReference>
<evidence type="ECO:0000256" key="2">
    <source>
        <dbReference type="ARBA" id="ARBA00022692"/>
    </source>
</evidence>
<dbReference type="GO" id="GO:0005886">
    <property type="term" value="C:plasma membrane"/>
    <property type="evidence" value="ECO:0007669"/>
    <property type="project" value="TreeGrafter"/>
</dbReference>
<dbReference type="RefSeq" id="XP_007928345.1">
    <property type="nucleotide sequence ID" value="XM_007930154.1"/>
</dbReference>
<dbReference type="EMBL" id="KB446560">
    <property type="protein sequence ID" value="EME81034.1"/>
    <property type="molecule type" value="Genomic_DNA"/>
</dbReference>
<dbReference type="Gene3D" id="1.20.1250.20">
    <property type="entry name" value="MFS general substrate transporter like domains"/>
    <property type="match status" value="1"/>
</dbReference>
<dbReference type="HOGENOM" id="CLU_000960_22_1_1"/>
<dbReference type="OrthoDB" id="2985014at2759"/>
<protein>
    <recommendedName>
        <fullName evidence="7">Major facilitator superfamily (MFS) profile domain-containing protein</fullName>
    </recommendedName>
</protein>
<gene>
    <name evidence="8" type="ORF">MYCFIDRAFT_208232</name>
</gene>
<dbReference type="GeneID" id="19336658"/>
<evidence type="ECO:0000256" key="6">
    <source>
        <dbReference type="SAM" id="Phobius"/>
    </source>
</evidence>
<feature type="transmembrane region" description="Helical" evidence="6">
    <location>
        <begin position="574"/>
        <end position="594"/>
    </location>
</feature>
<evidence type="ECO:0000313" key="9">
    <source>
        <dbReference type="Proteomes" id="UP000016932"/>
    </source>
</evidence>
<keyword evidence="3 6" id="KW-1133">Transmembrane helix</keyword>
<feature type="transmembrane region" description="Helical" evidence="6">
    <location>
        <begin position="473"/>
        <end position="493"/>
    </location>
</feature>
<dbReference type="Pfam" id="PF07690">
    <property type="entry name" value="MFS_1"/>
    <property type="match status" value="1"/>
</dbReference>
<keyword evidence="4 6" id="KW-0472">Membrane</keyword>